<dbReference type="InterPro" id="IPR037171">
    <property type="entry name" value="NagB/RpiA_transferase-like"/>
</dbReference>
<dbReference type="SUPFAM" id="SSF100950">
    <property type="entry name" value="NagB/RpiA/CoA transferase-like"/>
    <property type="match status" value="1"/>
</dbReference>
<protein>
    <recommendedName>
        <fullName evidence="3">Glucosamine-6-phosphate isomerase</fullName>
    </recommendedName>
</protein>
<evidence type="ECO:0008006" key="3">
    <source>
        <dbReference type="Google" id="ProtNLM"/>
    </source>
</evidence>
<dbReference type="OrthoDB" id="2405709at2"/>
<dbReference type="Gene3D" id="3.40.50.1360">
    <property type="match status" value="1"/>
</dbReference>
<accession>A0A662Z5F8</accession>
<dbReference type="EMBL" id="FOIT01000008">
    <property type="protein sequence ID" value="SEW19152.1"/>
    <property type="molecule type" value="Genomic_DNA"/>
</dbReference>
<proteinExistence type="predicted"/>
<dbReference type="AlphaFoldDB" id="A0A662Z5F8"/>
<dbReference type="Proteomes" id="UP000243605">
    <property type="component" value="Unassembled WGS sequence"/>
</dbReference>
<dbReference type="RefSeq" id="WP_091476692.1">
    <property type="nucleotide sequence ID" value="NZ_FOIT01000008.1"/>
</dbReference>
<keyword evidence="2" id="KW-1185">Reference proteome</keyword>
<name>A0A662Z5F8_9STAP</name>
<organism evidence="1 2">
    <name type="scientific">Aliicoccus persicus</name>
    <dbReference type="NCBI Taxonomy" id="930138"/>
    <lineage>
        <taxon>Bacteria</taxon>
        <taxon>Bacillati</taxon>
        <taxon>Bacillota</taxon>
        <taxon>Bacilli</taxon>
        <taxon>Bacillales</taxon>
        <taxon>Staphylococcaceae</taxon>
        <taxon>Aliicoccus</taxon>
    </lineage>
</organism>
<sequence>MALNFKIFEESNKVADYTADLIRKQVHNNPESVLLLESATSLDAVYSEVVEEVKKHPANFTQINLVMANNRGSLESVEALNVPKDNFYKSGKQSDLDTIFESIEKKRKRMINLSVLEMKEDHLLGFENGDNDHIYNGKEIVLVAIGKEKAKAVEALYQSQDNSDKNFAKLKDHAMVTLVMDKDAASELDSDIVDYYTYKFA</sequence>
<gene>
    <name evidence="1" type="ORF">SAMN05192557_2067</name>
</gene>
<evidence type="ECO:0000313" key="2">
    <source>
        <dbReference type="Proteomes" id="UP000243605"/>
    </source>
</evidence>
<reference evidence="1 2" key="1">
    <citation type="submission" date="2016-10" db="EMBL/GenBank/DDBJ databases">
        <authorList>
            <person name="Varghese N."/>
            <person name="Submissions S."/>
        </authorList>
    </citation>
    <scope>NUCLEOTIDE SEQUENCE [LARGE SCALE GENOMIC DNA]</scope>
    <source>
        <strain evidence="1 2">IBRC-M10081</strain>
    </source>
</reference>
<evidence type="ECO:0000313" key="1">
    <source>
        <dbReference type="EMBL" id="SEW19152.1"/>
    </source>
</evidence>